<protein>
    <submittedName>
        <fullName evidence="1">Uncharacterized protein</fullName>
    </submittedName>
</protein>
<sequence>MSRFFPRCLWWRKCLRWREQRTTACNTPPVEARLTTINLRSDAGDAIGLGQNYAYSLTNAKISVTSERNRLVVQVEGDEAWTGVFQTGGTEQTQLKPGMVADVPRYEDGMDWGKSGLTWFGEGRACFSSYGWFSIDSVKYAGARLSEIKIRFERHCDGAAAALHGEITFYADDLSKPPQPVTPAPASLWRPPAEVANSTGNYAYFESDDGDYVGLGKTYRYDQRNAGITVSGDVTNMVIAIQGSEVWSAELRGMTGSYTLQPGYYPGVHGSRFHNPVKGGLSWTGVGRGCSRSTGWFVVDSVAFDPTSTNLVSAIDLRFEQHCEGRTAALRGVVHWKNPALTPLPPVAGNTAVGSWRAPAAALPASGNYLYMQSDIGETLGKGLIDLQTSATAKFGVDVQSGRLTFSVHGSRYWNGSLNLKPGQTRFLAGDHANLNGGAFTVSLGSYGQFSPQAWVVIDSISYVDGKVVALDLRFEEFGGGNDSGLLHGQLHWRADQPDNFAGPAPLAPSLFWRPASNATPSAGNYIYLVRDRSDFLGDQPSYLYTVLNSLITVTAAGNAVTVSVSGDELWNGRFETMANSSQIQAGYYAGITTSSSPARGSFSWGGNGRGCNEATSGIVVDKATYVGGQLVELRMRFEQHCGNEPGAMRGEIRWLANDTQQPAGPAAIPAGLWRAPTGALPTSGSYLYVASDLGDPIGQGKTALMTDKDTQFFASTSTPMNNDAYFRLSADSSKTDVGDWRGEFQSMIGQNKFQTGFYDQVARIPFQNRAFGGLTWSANGAGCNKSIGWFVVDKVVYVGDTLTTLHARFEQHCDYVAPALHGELHWEASPSAPAMAQGVNVLSETATRKKMR</sequence>
<name>A0A516SIG6_9NEIS</name>
<dbReference type="RefSeq" id="WP_144279336.1">
    <property type="nucleotide sequence ID" value="NZ_CP041730.1"/>
</dbReference>
<dbReference type="KEGG" id="cari:FNU76_17255"/>
<organism evidence="1 2">
    <name type="scientific">Chitinimonas arctica</name>
    <dbReference type="NCBI Taxonomy" id="2594795"/>
    <lineage>
        <taxon>Bacteria</taxon>
        <taxon>Pseudomonadati</taxon>
        <taxon>Pseudomonadota</taxon>
        <taxon>Betaproteobacteria</taxon>
        <taxon>Neisseriales</taxon>
        <taxon>Chitinibacteraceae</taxon>
        <taxon>Chitinimonas</taxon>
    </lineage>
</organism>
<dbReference type="AlphaFoldDB" id="A0A516SIG6"/>
<reference evidence="2" key="1">
    <citation type="submission" date="2019-07" db="EMBL/GenBank/DDBJ databases">
        <title>Chitinimonas sp. nov., isolated from Ny-Alesund, arctica soil.</title>
        <authorList>
            <person name="Xu Q."/>
            <person name="Peng F."/>
        </authorList>
    </citation>
    <scope>NUCLEOTIDE SEQUENCE [LARGE SCALE GENOMIC DNA]</scope>
    <source>
        <strain evidence="2">R3-44</strain>
    </source>
</reference>
<evidence type="ECO:0000313" key="2">
    <source>
        <dbReference type="Proteomes" id="UP000317550"/>
    </source>
</evidence>
<keyword evidence="2" id="KW-1185">Reference proteome</keyword>
<dbReference type="Proteomes" id="UP000317550">
    <property type="component" value="Chromosome"/>
</dbReference>
<proteinExistence type="predicted"/>
<dbReference type="OrthoDB" id="3685630at2"/>
<accession>A0A516SIG6</accession>
<dbReference type="EMBL" id="CP041730">
    <property type="protein sequence ID" value="QDQ27949.1"/>
    <property type="molecule type" value="Genomic_DNA"/>
</dbReference>
<evidence type="ECO:0000313" key="1">
    <source>
        <dbReference type="EMBL" id="QDQ27949.1"/>
    </source>
</evidence>
<gene>
    <name evidence="1" type="ORF">FNU76_17255</name>
</gene>